<dbReference type="VEuPathDB" id="FungiDB:PTTG_08214"/>
<organism evidence="2">
    <name type="scientific">Puccinia triticina (isolate 1-1 / race 1 (BBBD))</name>
    <name type="common">Brown leaf rust fungus</name>
    <dbReference type="NCBI Taxonomy" id="630390"/>
    <lineage>
        <taxon>Eukaryota</taxon>
        <taxon>Fungi</taxon>
        <taxon>Dikarya</taxon>
        <taxon>Basidiomycota</taxon>
        <taxon>Pucciniomycotina</taxon>
        <taxon>Pucciniomycetes</taxon>
        <taxon>Pucciniales</taxon>
        <taxon>Pucciniaceae</taxon>
        <taxon>Puccinia</taxon>
    </lineage>
</organism>
<dbReference type="EMBL" id="ADAS02012962">
    <property type="protein sequence ID" value="OAV84748.1"/>
    <property type="molecule type" value="Genomic_DNA"/>
</dbReference>
<evidence type="ECO:0000313" key="2">
    <source>
        <dbReference type="EMBL" id="OAV84748.1"/>
    </source>
</evidence>
<gene>
    <name evidence="2" type="ORF">PTTG_08214</name>
</gene>
<dbReference type="AlphaFoldDB" id="A0A180FX28"/>
<protein>
    <submittedName>
        <fullName evidence="2 3">Uncharacterized protein</fullName>
    </submittedName>
</protein>
<proteinExistence type="predicted"/>
<dbReference type="Proteomes" id="UP000005240">
    <property type="component" value="Unassembled WGS sequence"/>
</dbReference>
<sequence>PAGRPQDRSSGGDLSPLDDRCRLVIGRRSESHRWPVRPVNRPSRGRCADRQGGRSLLGKRGHIL</sequence>
<dbReference type="EnsemblFungi" id="PTTG_08214-t43_1">
    <property type="protein sequence ID" value="PTTG_08214-t43_1-p1"/>
    <property type="gene ID" value="PTTG_08214"/>
</dbReference>
<evidence type="ECO:0000256" key="1">
    <source>
        <dbReference type="SAM" id="MobiDB-lite"/>
    </source>
</evidence>
<name>A0A180FX28_PUCT1</name>
<feature type="non-terminal residue" evidence="2">
    <location>
        <position position="1"/>
    </location>
</feature>
<feature type="non-terminal residue" evidence="2">
    <location>
        <position position="64"/>
    </location>
</feature>
<feature type="region of interest" description="Disordered" evidence="1">
    <location>
        <begin position="34"/>
        <end position="64"/>
    </location>
</feature>
<evidence type="ECO:0000313" key="4">
    <source>
        <dbReference type="Proteomes" id="UP000005240"/>
    </source>
</evidence>
<reference evidence="3 4" key="3">
    <citation type="journal article" date="2017" name="G3 (Bethesda)">
        <title>Comparative analysis highlights variable genome content of wheat rusts and divergence of the mating loci.</title>
        <authorList>
            <person name="Cuomo C.A."/>
            <person name="Bakkeren G."/>
            <person name="Khalil H.B."/>
            <person name="Panwar V."/>
            <person name="Joly D."/>
            <person name="Linning R."/>
            <person name="Sakthikumar S."/>
            <person name="Song X."/>
            <person name="Adiconis X."/>
            <person name="Fan L."/>
            <person name="Goldberg J.M."/>
            <person name="Levin J.Z."/>
            <person name="Young S."/>
            <person name="Zeng Q."/>
            <person name="Anikster Y."/>
            <person name="Bruce M."/>
            <person name="Wang M."/>
            <person name="Yin C."/>
            <person name="McCallum B."/>
            <person name="Szabo L.J."/>
            <person name="Hulbert S."/>
            <person name="Chen X."/>
            <person name="Fellers J.P."/>
        </authorList>
    </citation>
    <scope>NUCLEOTIDE SEQUENCE</scope>
    <source>
        <strain evidence="3">isolate 1-1 / race 1 (BBBD)</strain>
        <strain evidence="4">Isolate 1-1 / race 1 (BBBD)</strain>
    </source>
</reference>
<evidence type="ECO:0000313" key="3">
    <source>
        <dbReference type="EnsemblFungi" id="PTTG_08214-t43_1-p1"/>
    </source>
</evidence>
<accession>A0A180FX28</accession>
<reference evidence="3" key="4">
    <citation type="submission" date="2025-05" db="UniProtKB">
        <authorList>
            <consortium name="EnsemblFungi"/>
        </authorList>
    </citation>
    <scope>IDENTIFICATION</scope>
    <source>
        <strain evidence="3">isolate 1-1 / race 1 (BBBD)</strain>
    </source>
</reference>
<keyword evidence="4" id="KW-1185">Reference proteome</keyword>
<reference evidence="2" key="1">
    <citation type="submission" date="2009-11" db="EMBL/GenBank/DDBJ databases">
        <authorList>
            <consortium name="The Broad Institute Genome Sequencing Platform"/>
            <person name="Ward D."/>
            <person name="Feldgarden M."/>
            <person name="Earl A."/>
            <person name="Young S.K."/>
            <person name="Zeng Q."/>
            <person name="Koehrsen M."/>
            <person name="Alvarado L."/>
            <person name="Berlin A."/>
            <person name="Bochicchio J."/>
            <person name="Borenstein D."/>
            <person name="Chapman S.B."/>
            <person name="Chen Z."/>
            <person name="Engels R."/>
            <person name="Freedman E."/>
            <person name="Gellesch M."/>
            <person name="Goldberg J."/>
            <person name="Griggs A."/>
            <person name="Gujja S."/>
            <person name="Heilman E."/>
            <person name="Heiman D."/>
            <person name="Hepburn T."/>
            <person name="Howarth C."/>
            <person name="Jen D."/>
            <person name="Larson L."/>
            <person name="Lewis B."/>
            <person name="Mehta T."/>
            <person name="Park D."/>
            <person name="Pearson M."/>
            <person name="Roberts A."/>
            <person name="Saif S."/>
            <person name="Shea T."/>
            <person name="Shenoy N."/>
            <person name="Sisk P."/>
            <person name="Stolte C."/>
            <person name="Sykes S."/>
            <person name="Thomson T."/>
            <person name="Walk T."/>
            <person name="White J."/>
            <person name="Yandava C."/>
            <person name="Izard J."/>
            <person name="Baranova O.V."/>
            <person name="Blanton J.M."/>
            <person name="Tanner A.C."/>
            <person name="Dewhirst F.E."/>
            <person name="Haas B."/>
            <person name="Nusbaum C."/>
            <person name="Birren B."/>
        </authorList>
    </citation>
    <scope>NUCLEOTIDE SEQUENCE [LARGE SCALE GENOMIC DNA]</scope>
    <source>
        <strain evidence="2">1-1 BBBD Race 1</strain>
    </source>
</reference>
<reference evidence="2" key="2">
    <citation type="submission" date="2016-05" db="EMBL/GenBank/DDBJ databases">
        <title>Comparative analysis highlights variable genome content of wheat rusts and divergence of the mating loci.</title>
        <authorList>
            <person name="Cuomo C.A."/>
            <person name="Bakkeren G."/>
            <person name="Szabo L."/>
            <person name="Khalil H."/>
            <person name="Joly D."/>
            <person name="Goldberg J."/>
            <person name="Young S."/>
            <person name="Zeng Q."/>
            <person name="Fellers J."/>
        </authorList>
    </citation>
    <scope>NUCLEOTIDE SEQUENCE [LARGE SCALE GENOMIC DNA]</scope>
    <source>
        <strain evidence="2">1-1 BBBD Race 1</strain>
    </source>
</reference>